<dbReference type="eggNOG" id="COG0656">
    <property type="taxonomic scope" value="Bacteria"/>
</dbReference>
<evidence type="ECO:0000313" key="3">
    <source>
        <dbReference type="Proteomes" id="UP000001880"/>
    </source>
</evidence>
<gene>
    <name evidence="2" type="ordered locus">Hoch_5296</name>
</gene>
<organism evidence="2 3">
    <name type="scientific">Haliangium ochraceum (strain DSM 14365 / JCM 11303 / SMP-2)</name>
    <dbReference type="NCBI Taxonomy" id="502025"/>
    <lineage>
        <taxon>Bacteria</taxon>
        <taxon>Pseudomonadati</taxon>
        <taxon>Myxococcota</taxon>
        <taxon>Polyangia</taxon>
        <taxon>Haliangiales</taxon>
        <taxon>Kofleriaceae</taxon>
        <taxon>Haliangium</taxon>
    </lineage>
</organism>
<dbReference type="STRING" id="502025.Hoch_5296"/>
<dbReference type="InterPro" id="IPR053135">
    <property type="entry name" value="AKR2_Oxidoreductase"/>
</dbReference>
<dbReference type="Gene3D" id="3.20.20.100">
    <property type="entry name" value="NADP-dependent oxidoreductase domain"/>
    <property type="match status" value="1"/>
</dbReference>
<dbReference type="InterPro" id="IPR023210">
    <property type="entry name" value="NADP_OxRdtase_dom"/>
</dbReference>
<keyword evidence="3" id="KW-1185">Reference proteome</keyword>
<dbReference type="HOGENOM" id="CLU_023205_2_3_7"/>
<dbReference type="KEGG" id="hoh:Hoch_5296"/>
<evidence type="ECO:0000313" key="2">
    <source>
        <dbReference type="EMBL" id="ACY17781.1"/>
    </source>
</evidence>
<dbReference type="PANTHER" id="PTHR43312:SF1">
    <property type="entry name" value="NADP-DEPENDENT OXIDOREDUCTASE DOMAIN-CONTAINING PROTEIN"/>
    <property type="match status" value="1"/>
</dbReference>
<dbReference type="Pfam" id="PF00248">
    <property type="entry name" value="Aldo_ket_red"/>
    <property type="match status" value="1"/>
</dbReference>
<dbReference type="AlphaFoldDB" id="D0LXM6"/>
<dbReference type="SUPFAM" id="SSF51430">
    <property type="entry name" value="NAD(P)-linked oxidoreductase"/>
    <property type="match status" value="1"/>
</dbReference>
<dbReference type="CDD" id="cd19095">
    <property type="entry name" value="AKR_PA4992-like"/>
    <property type="match status" value="1"/>
</dbReference>
<reference evidence="2 3" key="1">
    <citation type="journal article" date="2010" name="Stand. Genomic Sci.">
        <title>Complete genome sequence of Haliangium ochraceum type strain (SMP-2).</title>
        <authorList>
            <consortium name="US DOE Joint Genome Institute (JGI-PGF)"/>
            <person name="Ivanova N."/>
            <person name="Daum C."/>
            <person name="Lang E."/>
            <person name="Abt B."/>
            <person name="Kopitz M."/>
            <person name="Saunders E."/>
            <person name="Lapidus A."/>
            <person name="Lucas S."/>
            <person name="Glavina Del Rio T."/>
            <person name="Nolan M."/>
            <person name="Tice H."/>
            <person name="Copeland A."/>
            <person name="Cheng J.F."/>
            <person name="Chen F."/>
            <person name="Bruce D."/>
            <person name="Goodwin L."/>
            <person name="Pitluck S."/>
            <person name="Mavromatis K."/>
            <person name="Pati A."/>
            <person name="Mikhailova N."/>
            <person name="Chen A."/>
            <person name="Palaniappan K."/>
            <person name="Land M."/>
            <person name="Hauser L."/>
            <person name="Chang Y.J."/>
            <person name="Jeffries C.D."/>
            <person name="Detter J.C."/>
            <person name="Brettin T."/>
            <person name="Rohde M."/>
            <person name="Goker M."/>
            <person name="Bristow J."/>
            <person name="Markowitz V."/>
            <person name="Eisen J.A."/>
            <person name="Hugenholtz P."/>
            <person name="Kyrpides N.C."/>
            <person name="Klenk H.P."/>
        </authorList>
    </citation>
    <scope>NUCLEOTIDE SEQUENCE [LARGE SCALE GENOMIC DNA]</scope>
    <source>
        <strain evidence="3">DSM 14365 / CIP 107738 / JCM 11303 / AJ 13395 / SMP-2</strain>
    </source>
</reference>
<evidence type="ECO:0000259" key="1">
    <source>
        <dbReference type="Pfam" id="PF00248"/>
    </source>
</evidence>
<sequence>MERRKLGRTGLVLPAVGLGAHRVFNVSSDAARARCEAAVDAALEGGANFFATSPMYGNAEGVLASSLAERRRKALIATKVWARIRALGEQQLERSFQWFDRVDLLAIHNLLGVDEHLPLLRILKEEGRCRAVGASHYLPSALPDLVELIRSRELDFVEVPYHPLERSIEAELLPEAERMNVGVIAVSPIGRLLDRAPDEEALAPLTRFGVHTWAQVLIKWVLSDPRVHAVITATTNADHMRENLAAGRPPWFSPSERTYVRNLIDAPASRR</sequence>
<dbReference type="InterPro" id="IPR036812">
    <property type="entry name" value="NAD(P)_OxRdtase_dom_sf"/>
</dbReference>
<dbReference type="EMBL" id="CP001804">
    <property type="protein sequence ID" value="ACY17781.1"/>
    <property type="molecule type" value="Genomic_DNA"/>
</dbReference>
<feature type="domain" description="NADP-dependent oxidoreductase" evidence="1">
    <location>
        <begin position="16"/>
        <end position="248"/>
    </location>
</feature>
<dbReference type="RefSeq" id="WP_012830373.1">
    <property type="nucleotide sequence ID" value="NC_013440.1"/>
</dbReference>
<proteinExistence type="predicted"/>
<dbReference type="PANTHER" id="PTHR43312">
    <property type="entry name" value="D-THREO-ALDOSE 1-DEHYDROGENASE"/>
    <property type="match status" value="1"/>
</dbReference>
<dbReference type="Proteomes" id="UP000001880">
    <property type="component" value="Chromosome"/>
</dbReference>
<accession>D0LXM6</accession>
<protein>
    <submittedName>
        <fullName evidence="2">Aldo/keto reductase</fullName>
    </submittedName>
</protein>
<name>D0LXM6_HALO1</name>
<dbReference type="OrthoDB" id="9783572at2"/>